<proteinExistence type="predicted"/>
<evidence type="ECO:0000313" key="3">
    <source>
        <dbReference type="EMBL" id="PAA10731.1"/>
    </source>
</evidence>
<accession>A0A267AEK3</accession>
<sequence length="211" mass="23630">MRKISYSSLEQDVKVPRFFYSDCAITNLDRLDFNGDEFSARVDGGKIERLVMDNNIFHYLMGLGANTKARILFYDPGFKKPLTIAGVDDISTKHKIIRNASLSSLYKLAFRPLVSGVLAWFAAWALMIIPVLYLYGATPHKGVTMLETLTIQIGAVVGLLFLAHSTWVTMKISRSSSWALGKISPYTKKEDIKPTTPKHKAFEKPAPELVD</sequence>
<keyword evidence="2" id="KW-1133">Transmembrane helix</keyword>
<reference evidence="3 4" key="1">
    <citation type="submission" date="2017-08" db="EMBL/GenBank/DDBJ databases">
        <title>Genomic and metabolic characterisation of spoilage-associated Pseudomonas species.</title>
        <authorList>
            <person name="Stanborough T."/>
            <person name="Fegan N."/>
            <person name="Powell S.M."/>
            <person name="Singh T."/>
            <person name="Tamplin M.L."/>
            <person name="Chandry P.S."/>
        </authorList>
    </citation>
    <scope>NUCLEOTIDE SEQUENCE [LARGE SCALE GENOMIC DNA]</scope>
    <source>
        <strain evidence="3 4">F1801</strain>
    </source>
</reference>
<evidence type="ECO:0000256" key="1">
    <source>
        <dbReference type="SAM" id="MobiDB-lite"/>
    </source>
</evidence>
<feature type="compositionally biased region" description="Basic and acidic residues" evidence="1">
    <location>
        <begin position="200"/>
        <end position="211"/>
    </location>
</feature>
<evidence type="ECO:0000256" key="2">
    <source>
        <dbReference type="SAM" id="Phobius"/>
    </source>
</evidence>
<organism evidence="3 4">
    <name type="scientific">Pseudomonas fragi</name>
    <dbReference type="NCBI Taxonomy" id="296"/>
    <lineage>
        <taxon>Bacteria</taxon>
        <taxon>Pseudomonadati</taxon>
        <taxon>Pseudomonadota</taxon>
        <taxon>Gammaproteobacteria</taxon>
        <taxon>Pseudomonadales</taxon>
        <taxon>Pseudomonadaceae</taxon>
        <taxon>Pseudomonas</taxon>
    </lineage>
</organism>
<evidence type="ECO:0000313" key="4">
    <source>
        <dbReference type="Proteomes" id="UP000215861"/>
    </source>
</evidence>
<keyword evidence="2" id="KW-0472">Membrane</keyword>
<gene>
    <name evidence="3" type="ORF">CJU81_13320</name>
</gene>
<keyword evidence="2" id="KW-0812">Transmembrane</keyword>
<dbReference type="OrthoDB" id="7030733at2"/>
<dbReference type="EMBL" id="NQKQ01000013">
    <property type="protein sequence ID" value="PAA10731.1"/>
    <property type="molecule type" value="Genomic_DNA"/>
</dbReference>
<feature type="transmembrane region" description="Helical" evidence="2">
    <location>
        <begin position="113"/>
        <end position="137"/>
    </location>
</feature>
<protein>
    <submittedName>
        <fullName evidence="3">Uncharacterized protein</fullName>
    </submittedName>
</protein>
<name>A0A267AEK3_PSEFR</name>
<dbReference type="Proteomes" id="UP000215861">
    <property type="component" value="Unassembled WGS sequence"/>
</dbReference>
<dbReference type="AlphaFoldDB" id="A0A267AEK3"/>
<feature type="region of interest" description="Disordered" evidence="1">
    <location>
        <begin position="190"/>
        <end position="211"/>
    </location>
</feature>
<comment type="caution">
    <text evidence="3">The sequence shown here is derived from an EMBL/GenBank/DDBJ whole genome shotgun (WGS) entry which is preliminary data.</text>
</comment>
<feature type="transmembrane region" description="Helical" evidence="2">
    <location>
        <begin position="149"/>
        <end position="168"/>
    </location>
</feature>